<proteinExistence type="predicted"/>
<organism evidence="1 2">
    <name type="scientific">Ancylobacter tetraedralis</name>
    <dbReference type="NCBI Taxonomy" id="217068"/>
    <lineage>
        <taxon>Bacteria</taxon>
        <taxon>Pseudomonadati</taxon>
        <taxon>Pseudomonadota</taxon>
        <taxon>Alphaproteobacteria</taxon>
        <taxon>Hyphomicrobiales</taxon>
        <taxon>Xanthobacteraceae</taxon>
        <taxon>Ancylobacter</taxon>
    </lineage>
</organism>
<sequence>MTYTIVNPSLGAPSITDIANTANDYYRPWKLGARVRAVDETYGEGEFIYLKGVANTVRGSVVVFNPDDWSTVLAVANAVGPIAVAMGATVASTYGWYQIFGKGVASVLTGFVDNADCYLTATDGSIDDTDVAGDYIRGMKGASAIGTPAAGLAEVELWYPQVADGKDN</sequence>
<gene>
    <name evidence="1" type="ORF">FHS55_002636</name>
</gene>
<comment type="caution">
    <text evidence="1">The sequence shown here is derived from an EMBL/GenBank/DDBJ whole genome shotgun (WGS) entry which is preliminary data.</text>
</comment>
<dbReference type="AlphaFoldDB" id="A0A839ZBC6"/>
<dbReference type="Proteomes" id="UP000533469">
    <property type="component" value="Unassembled WGS sequence"/>
</dbReference>
<name>A0A839ZBC6_9HYPH</name>
<evidence type="ECO:0000313" key="2">
    <source>
        <dbReference type="Proteomes" id="UP000533469"/>
    </source>
</evidence>
<protein>
    <submittedName>
        <fullName evidence="1">Uncharacterized protein</fullName>
    </submittedName>
</protein>
<accession>A0A839ZBC6</accession>
<dbReference type="EMBL" id="JACICD010000004">
    <property type="protein sequence ID" value="MBB3772027.1"/>
    <property type="molecule type" value="Genomic_DNA"/>
</dbReference>
<evidence type="ECO:0000313" key="1">
    <source>
        <dbReference type="EMBL" id="MBB3772027.1"/>
    </source>
</evidence>
<reference evidence="1 2" key="1">
    <citation type="submission" date="2020-08" db="EMBL/GenBank/DDBJ databases">
        <title>Genomic Encyclopedia of Type Strains, Phase IV (KMG-IV): sequencing the most valuable type-strain genomes for metagenomic binning, comparative biology and taxonomic classification.</title>
        <authorList>
            <person name="Goeker M."/>
        </authorList>
    </citation>
    <scope>NUCLEOTIDE SEQUENCE [LARGE SCALE GENOMIC DNA]</scope>
    <source>
        <strain evidence="1 2">DSM 5895</strain>
    </source>
</reference>
<dbReference type="RefSeq" id="WP_183190172.1">
    <property type="nucleotide sequence ID" value="NZ_JACICD010000004.1"/>
</dbReference>
<keyword evidence="2" id="KW-1185">Reference proteome</keyword>